<evidence type="ECO:0000313" key="3">
    <source>
        <dbReference type="Proteomes" id="UP001287282"/>
    </source>
</evidence>
<dbReference type="EMBL" id="JAWJBA010000533">
    <property type="protein sequence ID" value="MDV2687281.1"/>
    <property type="molecule type" value="Genomic_DNA"/>
</dbReference>
<reference evidence="2 3" key="1">
    <citation type="submission" date="2023-10" db="EMBL/GenBank/DDBJ databases">
        <title>Screening of Alkalihalobacillus lindianensis BZ-TG-R113 and Its Alleviation of Salt Stress on Rapeseed Growth.</title>
        <authorList>
            <person name="Zhao B."/>
            <person name="Guo T."/>
        </authorList>
    </citation>
    <scope>NUCLEOTIDE SEQUENCE [LARGE SCALE GENOMIC DNA]</scope>
    <source>
        <strain evidence="2 3">BZ-TG-R113</strain>
    </source>
</reference>
<dbReference type="Proteomes" id="UP001287282">
    <property type="component" value="Unassembled WGS sequence"/>
</dbReference>
<evidence type="ECO:0000256" key="1">
    <source>
        <dbReference type="SAM" id="Phobius"/>
    </source>
</evidence>
<accession>A0ABU3XHA3</accession>
<dbReference type="Pfam" id="PF05552">
    <property type="entry name" value="MS_channel_1st_1"/>
    <property type="match status" value="1"/>
</dbReference>
<keyword evidence="3" id="KW-1185">Reference proteome</keyword>
<name>A0ABU3XHA3_9BACI</name>
<protein>
    <submittedName>
        <fullName evidence="2">Uncharacterized protein</fullName>
    </submittedName>
</protein>
<dbReference type="InterPro" id="IPR008910">
    <property type="entry name" value="MSC_TM_helix"/>
</dbReference>
<keyword evidence="1" id="KW-1133">Transmembrane helix</keyword>
<feature type="transmembrane region" description="Helical" evidence="1">
    <location>
        <begin position="32"/>
        <end position="56"/>
    </location>
</feature>
<keyword evidence="1" id="KW-0472">Membrane</keyword>
<proteinExistence type="predicted"/>
<sequence length="87" mass="9635">SILILIPTIITALERLNLKGISEPAIAMLQNILTLIPNIIAAIILILVGIALGKWVEKVVTQQLWRLRFDTVFHHMGIGSLTPEKSK</sequence>
<organism evidence="2 3">
    <name type="scientific">Alkalihalophilus lindianensis</name>
    <dbReference type="NCBI Taxonomy" id="1630542"/>
    <lineage>
        <taxon>Bacteria</taxon>
        <taxon>Bacillati</taxon>
        <taxon>Bacillota</taxon>
        <taxon>Bacilli</taxon>
        <taxon>Bacillales</taxon>
        <taxon>Bacillaceae</taxon>
        <taxon>Alkalihalophilus</taxon>
    </lineage>
</organism>
<gene>
    <name evidence="2" type="ORF">RYX56_23320</name>
</gene>
<evidence type="ECO:0000313" key="2">
    <source>
        <dbReference type="EMBL" id="MDV2687281.1"/>
    </source>
</evidence>
<feature type="non-terminal residue" evidence="2">
    <location>
        <position position="1"/>
    </location>
</feature>
<keyword evidence="1" id="KW-0812">Transmembrane</keyword>
<comment type="caution">
    <text evidence="2">The sequence shown here is derived from an EMBL/GenBank/DDBJ whole genome shotgun (WGS) entry which is preliminary data.</text>
</comment>
<feature type="non-terminal residue" evidence="2">
    <location>
        <position position="87"/>
    </location>
</feature>